<dbReference type="EMBL" id="CP151503">
    <property type="protein sequence ID" value="WZN60754.1"/>
    <property type="molecule type" value="Genomic_DNA"/>
</dbReference>
<dbReference type="PANTHER" id="PTHR14969:SF13">
    <property type="entry name" value="AT30094P"/>
    <property type="match status" value="1"/>
</dbReference>
<dbReference type="Pfam" id="PF01569">
    <property type="entry name" value="PAP2"/>
    <property type="match status" value="1"/>
</dbReference>
<feature type="region of interest" description="Disordered" evidence="1">
    <location>
        <begin position="1"/>
        <end position="39"/>
    </location>
</feature>
<dbReference type="AlphaFoldDB" id="A0AAX4P4R0"/>
<dbReference type="SUPFAM" id="SSF48317">
    <property type="entry name" value="Acid phosphatase/Vanadium-dependent haloperoxidase"/>
    <property type="match status" value="1"/>
</dbReference>
<evidence type="ECO:0000313" key="4">
    <source>
        <dbReference type="EMBL" id="WZN60754.1"/>
    </source>
</evidence>
<keyword evidence="2" id="KW-0472">Membrane</keyword>
<dbReference type="InterPro" id="IPR000326">
    <property type="entry name" value="PAP2/HPO"/>
</dbReference>
<dbReference type="GO" id="GO:0042392">
    <property type="term" value="F:sphingosine-1-phosphate phosphatase activity"/>
    <property type="evidence" value="ECO:0007669"/>
    <property type="project" value="TreeGrafter"/>
</dbReference>
<sequence length="240" mass="25420">MAREDFGFQRRKGRGPRQQPTVASVRDDREPEPGDRVPEGVFAGMLKADRRVSRAIHDAVLDRGAVPRWALEALERAGSGLIWFPGSLAALGVAFGSRTSSPQAFWVLSNFMAGLVLDVLIVGTVKGAFRRRRPNYTGEENGGYKTIIKVDSFSFPSGHTSRSAFVALFLLLVAGGGGGAGPIAAVVWALATAASRVALGRHYASDVAAGMVAAALNVALLTKGHFSAPYFVLEKALLGL</sequence>
<evidence type="ECO:0000259" key="3">
    <source>
        <dbReference type="SMART" id="SM00014"/>
    </source>
</evidence>
<feature type="transmembrane region" description="Helical" evidence="2">
    <location>
        <begin position="103"/>
        <end position="125"/>
    </location>
</feature>
<organism evidence="4 5">
    <name type="scientific">Chloropicon roscoffensis</name>
    <dbReference type="NCBI Taxonomy" id="1461544"/>
    <lineage>
        <taxon>Eukaryota</taxon>
        <taxon>Viridiplantae</taxon>
        <taxon>Chlorophyta</taxon>
        <taxon>Chloropicophyceae</taxon>
        <taxon>Chloropicales</taxon>
        <taxon>Chloropicaceae</taxon>
        <taxon>Chloropicon</taxon>
    </lineage>
</organism>
<dbReference type="InterPro" id="IPR036938">
    <property type="entry name" value="PAP2/HPO_sf"/>
</dbReference>
<dbReference type="PANTHER" id="PTHR14969">
    <property type="entry name" value="SPHINGOSINE-1-PHOSPHATE PHOSPHOHYDROLASE"/>
    <property type="match status" value="1"/>
</dbReference>
<keyword evidence="2" id="KW-0812">Transmembrane</keyword>
<reference evidence="4 5" key="1">
    <citation type="submission" date="2024-03" db="EMBL/GenBank/DDBJ databases">
        <title>Complete genome sequence of the green alga Chloropicon roscoffensis RCC1871.</title>
        <authorList>
            <person name="Lemieux C."/>
            <person name="Pombert J.-F."/>
            <person name="Otis C."/>
            <person name="Turmel M."/>
        </authorList>
    </citation>
    <scope>NUCLEOTIDE SEQUENCE [LARGE SCALE GENOMIC DNA]</scope>
    <source>
        <strain evidence="4 5">RCC1871</strain>
    </source>
</reference>
<evidence type="ECO:0000313" key="5">
    <source>
        <dbReference type="Proteomes" id="UP001472866"/>
    </source>
</evidence>
<gene>
    <name evidence="4" type="ORF">HKI87_03g22880</name>
</gene>
<feature type="transmembrane region" description="Helical" evidence="2">
    <location>
        <begin position="164"/>
        <end position="191"/>
    </location>
</feature>
<dbReference type="Gene3D" id="1.20.144.10">
    <property type="entry name" value="Phosphatidic acid phosphatase type 2/haloperoxidase"/>
    <property type="match status" value="1"/>
</dbReference>
<feature type="domain" description="Phosphatidic acid phosphatase type 2/haloperoxidase" evidence="3">
    <location>
        <begin position="106"/>
        <end position="222"/>
    </location>
</feature>
<feature type="transmembrane region" description="Helical" evidence="2">
    <location>
        <begin position="77"/>
        <end position="97"/>
    </location>
</feature>
<keyword evidence="2" id="KW-1133">Transmembrane helix</keyword>
<protein>
    <submittedName>
        <fullName evidence="4">Phosphatidic acid phosphatase</fullName>
    </submittedName>
</protein>
<name>A0AAX4P4R0_9CHLO</name>
<accession>A0AAX4P4R0</accession>
<dbReference type="Proteomes" id="UP001472866">
    <property type="component" value="Chromosome 03"/>
</dbReference>
<proteinExistence type="predicted"/>
<evidence type="ECO:0000256" key="1">
    <source>
        <dbReference type="SAM" id="MobiDB-lite"/>
    </source>
</evidence>
<dbReference type="SMART" id="SM00014">
    <property type="entry name" value="acidPPc"/>
    <property type="match status" value="1"/>
</dbReference>
<evidence type="ECO:0000256" key="2">
    <source>
        <dbReference type="SAM" id="Phobius"/>
    </source>
</evidence>
<feature type="compositionally biased region" description="Basic and acidic residues" evidence="1">
    <location>
        <begin position="25"/>
        <end position="38"/>
    </location>
</feature>
<keyword evidence="5" id="KW-1185">Reference proteome</keyword>